<organism evidence="2 3">
    <name type="scientific">Candidatus Nitrosarchaeum limnium BG20</name>
    <dbReference type="NCBI Taxonomy" id="859192"/>
    <lineage>
        <taxon>Archaea</taxon>
        <taxon>Nitrososphaerota</taxon>
        <taxon>Nitrososphaeria</taxon>
        <taxon>Nitrosopumilales</taxon>
        <taxon>Nitrosopumilaceae</taxon>
        <taxon>Nitrosarchaeum</taxon>
    </lineage>
</organism>
<protein>
    <submittedName>
        <fullName evidence="2">Hydrolase, alpha/beta domain protein</fullName>
    </submittedName>
</protein>
<evidence type="ECO:0000259" key="1">
    <source>
        <dbReference type="Pfam" id="PF12146"/>
    </source>
</evidence>
<sequence>MEMPIILTKHGNINTINFTPQKPSGKTIVCIHGLCCDARIFQYLAQDLTSRGFSVISIDLFGHGTSDGKKGDPNFDDCLDSLYEIIFKIKQYSKVYLLSHSIGCTYSLWYLQRYENTLDGLILLAPYVRVNIKKRSDVEPNIAQFLYLLLRRIISPGLLVDVRNTLPNYTKVGGYQIESMIKDKLLNFKYSLRYLVDVVALKNQNATNLSKIDIPVLILHGKKDRQVYPQVSEAFFKMIKSEKKSIQLFDCDHWFFDVIFYEQTQNNSQESRNDFLKHLSDWLERN</sequence>
<keyword evidence="2" id="KW-0378">Hydrolase</keyword>
<accession>S2E6V3</accession>
<dbReference type="SUPFAM" id="SSF53474">
    <property type="entry name" value="alpha/beta-Hydrolases"/>
    <property type="match status" value="1"/>
</dbReference>
<dbReference type="InterPro" id="IPR029058">
    <property type="entry name" value="AB_hydrolase_fold"/>
</dbReference>
<dbReference type="EMBL" id="AHJG01000049">
    <property type="protein sequence ID" value="EPA06468.1"/>
    <property type="molecule type" value="Genomic_DNA"/>
</dbReference>
<gene>
    <name evidence="2" type="ORF">BG20_I1902</name>
</gene>
<dbReference type="InterPro" id="IPR022742">
    <property type="entry name" value="Hydrolase_4"/>
</dbReference>
<dbReference type="OrthoDB" id="7531at2157"/>
<dbReference type="InterPro" id="IPR051044">
    <property type="entry name" value="MAG_DAG_Lipase"/>
</dbReference>
<evidence type="ECO:0000313" key="2">
    <source>
        <dbReference type="EMBL" id="EPA06468.1"/>
    </source>
</evidence>
<dbReference type="RefSeq" id="WP_010190064.1">
    <property type="nucleotide sequence ID" value="NZ_AHJG01000049.1"/>
</dbReference>
<dbReference type="AlphaFoldDB" id="S2E6V3"/>
<keyword evidence="3" id="KW-1185">Reference proteome</keyword>
<evidence type="ECO:0000313" key="3">
    <source>
        <dbReference type="Proteomes" id="UP000014065"/>
    </source>
</evidence>
<dbReference type="PANTHER" id="PTHR11614">
    <property type="entry name" value="PHOSPHOLIPASE-RELATED"/>
    <property type="match status" value="1"/>
</dbReference>
<dbReference type="GO" id="GO:0016787">
    <property type="term" value="F:hydrolase activity"/>
    <property type="evidence" value="ECO:0007669"/>
    <property type="project" value="UniProtKB-KW"/>
</dbReference>
<dbReference type="Gene3D" id="3.40.50.1820">
    <property type="entry name" value="alpha/beta hydrolase"/>
    <property type="match status" value="1"/>
</dbReference>
<dbReference type="Proteomes" id="UP000014065">
    <property type="component" value="Unassembled WGS sequence"/>
</dbReference>
<reference evidence="2 3" key="1">
    <citation type="journal article" date="2012" name="J. Bacteriol.">
        <title>Genome Sequence of "Candidatus Nitrosoarchaeum limnia" BG20, a Low-Salinity Ammonia-Oxidizing Archaeon from the San Francisco Bay Estuary.</title>
        <authorList>
            <person name="Mosier A.C."/>
            <person name="Allen E.E."/>
            <person name="Kim M."/>
            <person name="Ferriera S."/>
            <person name="Francis C.A."/>
        </authorList>
    </citation>
    <scope>NUCLEOTIDE SEQUENCE [LARGE SCALE GENOMIC DNA]</scope>
    <source>
        <strain evidence="2 3">BG20</strain>
    </source>
</reference>
<proteinExistence type="predicted"/>
<name>S2E6V3_9ARCH</name>
<dbReference type="Pfam" id="PF12146">
    <property type="entry name" value="Hydrolase_4"/>
    <property type="match status" value="1"/>
</dbReference>
<feature type="domain" description="Serine aminopeptidase S33" evidence="1">
    <location>
        <begin position="26"/>
        <end position="250"/>
    </location>
</feature>
<comment type="caution">
    <text evidence="2">The sequence shown here is derived from an EMBL/GenBank/DDBJ whole genome shotgun (WGS) entry which is preliminary data.</text>
</comment>